<feature type="compositionally biased region" description="Polar residues" evidence="1">
    <location>
        <begin position="1433"/>
        <end position="1447"/>
    </location>
</feature>
<name>A0A127Z8X3_9BASI</name>
<evidence type="ECO:0000259" key="2">
    <source>
        <dbReference type="Pfam" id="PF00078"/>
    </source>
</evidence>
<gene>
    <name evidence="3" type="ORF">SPSC_01200</name>
</gene>
<dbReference type="PANTHER" id="PTHR19446">
    <property type="entry name" value="REVERSE TRANSCRIPTASES"/>
    <property type="match status" value="1"/>
</dbReference>
<feature type="region of interest" description="Disordered" evidence="1">
    <location>
        <begin position="1474"/>
        <end position="1535"/>
    </location>
</feature>
<feature type="compositionally biased region" description="Low complexity" evidence="1">
    <location>
        <begin position="1423"/>
        <end position="1432"/>
    </location>
</feature>
<dbReference type="InterPro" id="IPR000477">
    <property type="entry name" value="RT_dom"/>
</dbReference>
<feature type="region of interest" description="Disordered" evidence="1">
    <location>
        <begin position="1423"/>
        <end position="1456"/>
    </location>
</feature>
<feature type="domain" description="Reverse transcriptase" evidence="2">
    <location>
        <begin position="369"/>
        <end position="586"/>
    </location>
</feature>
<evidence type="ECO:0000313" key="3">
    <source>
        <dbReference type="EMBL" id="CDU22570.1"/>
    </source>
</evidence>
<dbReference type="Gene3D" id="3.60.10.10">
    <property type="entry name" value="Endonuclease/exonuclease/phosphatase"/>
    <property type="match status" value="1"/>
</dbReference>
<sequence length="1535" mass="169892">MGDFNELESPSDSFTSGRRAQTSAWPETQAALAPLVPIFRRIHPSKEVFSYFRIIGTPNFASSDATQLSIHPSVSAATRIDHCFASEAMLGLIHDMQYVPEPGTSDHCAVIISGAPHEVELPPSYRLFKIHHAALLDATFMTRLSLALHDIPTERMVSSLRVFMFSIKNTARRELNALNIPINSIDRGLEELRLKLVDFQLDASSAVAFTDLVLRYERLRSSAFPEERADFLRLQPDLPIWSKKRLTRRSTPLDPAQVTEFYQELFSHPAETDRCWEATASNILNSSTVVFPEPTDLIKPFTGLELLAALKRFKKRAAPGLNGIPVDALLAGGIQVMIFLADVLNSVLKSDKLESFHFVIRGSLLFKKKPGNQVSFVSHYRALSVMDVEARLLHAVVGNRIKAQLKDAIPSTQQRFLPGRNGALNVIKLIVLAESNNRGILRRPGMVISQDQHKAYDVLSRDWVLHTLTAAGAPTEFINLVSSLWADSTIVFHVDEGECPPVLVGRGLPQGVISSVMLYLLAYQPFIDAWENTRGGISVQVGDESYRLSSISYADNSDFFLGSKKDLTAFKKLRTHFDRVSDSSINPSESFATILRNQSSPPLPDWFKEALDLYPERKADSAFKYLGRTLRMDGLPCAGLPNRVSKALHSAAHHIRRHFSLFSAARALHDFGFSKIALMFDGPYDYEETFKAIKLEARKYFYDGNGQSIRWDLLSLPRNLGGLGLLDPILANEISLVRQICSIFVGNDSDLKGLIVALMALEYNDICGCPLSSLLAAPVKAVSRIEIGHKSFSRRCLFALQLLGLNSSMPTDLASADPTAVVLLPFHSTYPFDLSDFTRADDWERCVDILRSLGISSFLDLLWEDQSLRVEDDGSQSKLTRLRLRPPRMDEVRAFHPKVEIFDARAQRYGFQPATAFNLLQQNWPKLLAAWPSTFVDLLARFFEARPNFAGIPLRGSSRARPHADRLKPNLPFDLLTISDLPLSKFTTKAGRSWYYGTKCAMPGNPNNDYQGLHAHNTFLLPGAGLGLDSSDSDDDFETVEETTPLASASEWRLEVHWKSVWPFLHELILPGVGRACWWLILHQRASVARTATYKVARCPGCCEVSSSSDHIYLECPHFRKVWLALAEVAVAVVGETFDLAMIRTATPGAIALGFPTIYSSLRPIGRIRFKVWVAICMSVMMSAVRGLPRGDAQSTPPSLDPLRLRTKCVKEMFGFTCLFHAGPSRLSSSQFESHWLANNRLILKSGSKLLLHNIGLIPVASPTHFSQDLIAYDGQAQPTASTSSGTTLVRLTAPAEQDWVKDPQRHRVCRCCHARSPVWERNTVFCAGCFVMRFPDTPLDTSAQRSYWTMKRTCKTCGGGEGSRSMTWNCAPTDYSCKCCGKKRQRMERKSQTCEGCFERNTGMPMPPGLGTADKRARPCANCPAAAPSSSQHHNAANPPSSSGFRSSKRPPPARDVGEALLLSQSSITTFIASSPSQSTPAPSSQQQDDVAPAAPHPASQSRSSKKARPSRDAGAMASLSQSSLTGFLDGSDS</sequence>
<accession>A0A127Z8X3</accession>
<organism evidence="3">
    <name type="scientific">Sporisorium scitamineum</name>
    <dbReference type="NCBI Taxonomy" id="49012"/>
    <lineage>
        <taxon>Eukaryota</taxon>
        <taxon>Fungi</taxon>
        <taxon>Dikarya</taxon>
        <taxon>Basidiomycota</taxon>
        <taxon>Ustilaginomycotina</taxon>
        <taxon>Ustilaginomycetes</taxon>
        <taxon>Ustilaginales</taxon>
        <taxon>Ustilaginaceae</taxon>
        <taxon>Sporisorium</taxon>
    </lineage>
</organism>
<feature type="compositionally biased region" description="Polar residues" evidence="1">
    <location>
        <begin position="8"/>
        <end position="21"/>
    </location>
</feature>
<dbReference type="EMBL" id="LK056656">
    <property type="protein sequence ID" value="CDU22570.1"/>
    <property type="molecule type" value="Genomic_DNA"/>
</dbReference>
<reference evidence="3" key="1">
    <citation type="submission" date="2014-06" db="EMBL/GenBank/DDBJ databases">
        <authorList>
            <person name="Ju J."/>
            <person name="Zhang J."/>
        </authorList>
    </citation>
    <scope>NUCLEOTIDE SEQUENCE</scope>
    <source>
        <strain evidence="3">SscI8</strain>
    </source>
</reference>
<evidence type="ECO:0000256" key="1">
    <source>
        <dbReference type="SAM" id="MobiDB-lite"/>
    </source>
</evidence>
<proteinExistence type="predicted"/>
<feature type="compositionally biased region" description="Low complexity" evidence="1">
    <location>
        <begin position="1474"/>
        <end position="1489"/>
    </location>
</feature>
<dbReference type="Pfam" id="PF00078">
    <property type="entry name" value="RVT_1"/>
    <property type="match status" value="1"/>
</dbReference>
<dbReference type="SUPFAM" id="SSF56219">
    <property type="entry name" value="DNase I-like"/>
    <property type="match status" value="1"/>
</dbReference>
<dbReference type="OrthoDB" id="2556559at2759"/>
<feature type="region of interest" description="Disordered" evidence="1">
    <location>
        <begin position="1"/>
        <end position="21"/>
    </location>
</feature>
<dbReference type="InterPro" id="IPR036691">
    <property type="entry name" value="Endo/exonu/phosph_ase_sf"/>
</dbReference>
<protein>
    <recommendedName>
        <fullName evidence="2">Reverse transcriptase domain-containing protein</fullName>
    </recommendedName>
</protein>